<evidence type="ECO:0000256" key="2">
    <source>
        <dbReference type="ARBA" id="ARBA00023136"/>
    </source>
</evidence>
<keyword evidence="2 5" id="KW-0472">Membrane</keyword>
<dbReference type="PANTHER" id="PTHR30329">
    <property type="entry name" value="STATOR ELEMENT OF FLAGELLAR MOTOR COMPLEX"/>
    <property type="match status" value="1"/>
</dbReference>
<dbReference type="Proteomes" id="UP000480178">
    <property type="component" value="Chromosome"/>
</dbReference>
<evidence type="ECO:0000256" key="4">
    <source>
        <dbReference type="PROSITE-ProRule" id="PRU00339"/>
    </source>
</evidence>
<dbReference type="AlphaFoldDB" id="A0A6C0GJP6"/>
<dbReference type="Pfam" id="PF13181">
    <property type="entry name" value="TPR_8"/>
    <property type="match status" value="1"/>
</dbReference>
<feature type="repeat" description="TPR" evidence="4">
    <location>
        <begin position="102"/>
        <end position="135"/>
    </location>
</feature>
<accession>A0A6C0GJP6</accession>
<feature type="chain" id="PRO_5025340150" evidence="6">
    <location>
        <begin position="21"/>
        <end position="775"/>
    </location>
</feature>
<dbReference type="Gene3D" id="1.25.40.10">
    <property type="entry name" value="Tetratricopeptide repeat domain"/>
    <property type="match status" value="1"/>
</dbReference>
<feature type="signal peptide" evidence="6">
    <location>
        <begin position="1"/>
        <end position="20"/>
    </location>
</feature>
<dbReference type="InterPro" id="IPR011659">
    <property type="entry name" value="WD40"/>
</dbReference>
<dbReference type="InterPro" id="IPR036737">
    <property type="entry name" value="OmpA-like_sf"/>
</dbReference>
<dbReference type="Pfam" id="PF00691">
    <property type="entry name" value="OmpA"/>
    <property type="match status" value="1"/>
</dbReference>
<dbReference type="PROSITE" id="PS50005">
    <property type="entry name" value="TPR"/>
    <property type="match status" value="1"/>
</dbReference>
<dbReference type="InterPro" id="IPR006665">
    <property type="entry name" value="OmpA-like"/>
</dbReference>
<keyword evidence="3" id="KW-0998">Cell outer membrane</keyword>
<dbReference type="KEGG" id="rhoz:GXP67_17230"/>
<dbReference type="Pfam" id="PF07676">
    <property type="entry name" value="PD40"/>
    <property type="match status" value="3"/>
</dbReference>
<dbReference type="PROSITE" id="PS51123">
    <property type="entry name" value="OMPA_2"/>
    <property type="match status" value="1"/>
</dbReference>
<dbReference type="EMBL" id="CP048222">
    <property type="protein sequence ID" value="QHT68258.1"/>
    <property type="molecule type" value="Genomic_DNA"/>
</dbReference>
<keyword evidence="4" id="KW-0802">TPR repeat</keyword>
<dbReference type="InterPro" id="IPR006664">
    <property type="entry name" value="OMP_bac"/>
</dbReference>
<gene>
    <name evidence="8" type="ORF">GXP67_17230</name>
</gene>
<dbReference type="CDD" id="cd07185">
    <property type="entry name" value="OmpA_C-like"/>
    <property type="match status" value="1"/>
</dbReference>
<dbReference type="PRINTS" id="PR01021">
    <property type="entry name" value="OMPADOMAIN"/>
</dbReference>
<organism evidence="8 9">
    <name type="scientific">Rhodocytophaga rosea</name>
    <dbReference type="NCBI Taxonomy" id="2704465"/>
    <lineage>
        <taxon>Bacteria</taxon>
        <taxon>Pseudomonadati</taxon>
        <taxon>Bacteroidota</taxon>
        <taxon>Cytophagia</taxon>
        <taxon>Cytophagales</taxon>
        <taxon>Rhodocytophagaceae</taxon>
        <taxon>Rhodocytophaga</taxon>
    </lineage>
</organism>
<proteinExistence type="predicted"/>
<evidence type="ECO:0000313" key="8">
    <source>
        <dbReference type="EMBL" id="QHT68258.1"/>
    </source>
</evidence>
<dbReference type="GO" id="GO:0009279">
    <property type="term" value="C:cell outer membrane"/>
    <property type="evidence" value="ECO:0007669"/>
    <property type="project" value="UniProtKB-SubCell"/>
</dbReference>
<evidence type="ECO:0000256" key="6">
    <source>
        <dbReference type="SAM" id="SignalP"/>
    </source>
</evidence>
<dbReference type="InterPro" id="IPR019734">
    <property type="entry name" value="TPR_rpt"/>
</dbReference>
<protein>
    <submittedName>
        <fullName evidence="8">OmpA family protein</fullName>
    </submittedName>
</protein>
<evidence type="ECO:0000256" key="5">
    <source>
        <dbReference type="PROSITE-ProRule" id="PRU00473"/>
    </source>
</evidence>
<evidence type="ECO:0000259" key="7">
    <source>
        <dbReference type="PROSITE" id="PS51123"/>
    </source>
</evidence>
<dbReference type="RefSeq" id="WP_162444273.1">
    <property type="nucleotide sequence ID" value="NZ_CP048222.1"/>
</dbReference>
<keyword evidence="6" id="KW-0732">Signal</keyword>
<feature type="domain" description="OmpA-like" evidence="7">
    <location>
        <begin position="655"/>
        <end position="772"/>
    </location>
</feature>
<reference evidence="8 9" key="1">
    <citation type="submission" date="2020-01" db="EMBL/GenBank/DDBJ databases">
        <authorList>
            <person name="Kim M.K."/>
        </authorList>
    </citation>
    <scope>NUCLEOTIDE SEQUENCE [LARGE SCALE GENOMIC DNA]</scope>
    <source>
        <strain evidence="8 9">172606-1</strain>
    </source>
</reference>
<dbReference type="SUPFAM" id="SSF48452">
    <property type="entry name" value="TPR-like"/>
    <property type="match status" value="1"/>
</dbReference>
<keyword evidence="9" id="KW-1185">Reference proteome</keyword>
<dbReference type="SUPFAM" id="SSF103088">
    <property type="entry name" value="OmpA-like"/>
    <property type="match status" value="1"/>
</dbReference>
<evidence type="ECO:0000256" key="3">
    <source>
        <dbReference type="ARBA" id="ARBA00023237"/>
    </source>
</evidence>
<dbReference type="InterPro" id="IPR050330">
    <property type="entry name" value="Bact_OuterMem_StrucFunc"/>
</dbReference>
<dbReference type="SUPFAM" id="SSF82171">
    <property type="entry name" value="DPP6 N-terminal domain-like"/>
    <property type="match status" value="1"/>
</dbReference>
<dbReference type="InterPro" id="IPR011990">
    <property type="entry name" value="TPR-like_helical_dom_sf"/>
</dbReference>
<sequence>MNRKTYTCAFLLFFSTMAFDAQDSWAQNAEIEKKIKKADAFLNIKDYAQALPLYLELDRTAPKDPQTSYAIGTCYFNMPGDILKSIPYFETALQSKDPNIPPRAYFNLGKAYHLNNDFDKAIEQFNYYKTVAKEAEKLAEATRQIQFCNNAKILSKAEAMVFVQNIGAPINTKYTEYGPVISADEKLLIYTTLKPGTPTASGAKAPEFEDILITNKLDNNWTTPKSIGINPPVVNNIRSNIGSVGLSPDGQKLLVYMGTTANTGDIYLSTLQGDKWQAPAKMGKEVNSNSQESSASLTPDEKVMYFASNRPGGIGGMDVYKVEKQASGEWGAPINLGPTINTPYDEEAPFIHPDKKTLYFSSDGHNSMGGDDIFKAIYDKGRWSAPVNMGVPINTPYNDSYFALSADGKKGYFSSDRPGGSGGQDIYFLGIPEEQGIVPLTMMKGKILAGVPAKAVRTKIKVVDKETQEIIKDVYNPNAKTGDYLIIFPPGKNYDMIIEAEGYKPYLVNIHVPNQNYFYELYQEILLNPVVGKNGEVVGQEISVKNAFYDVEKQGEAKAKQNNAEIYALMGNIMSASDSAALNSLLDVAYSEPVDMKTIAATEPSAGERYMFSDESGKLVPFVVGKDTLYTMAAVNTNDPVKKAANTRKEQITKETVLKPNQIYIVYFDTDKSNLKADAMPELEKVYDFLKKNPSFGVSISGHTDNVGTQDRNQLISENRAKEVAKYMVTKGISGARTLSKGYGQMDPLNNNATEDEKKKNRRVEITLVELKKAN</sequence>
<evidence type="ECO:0000256" key="1">
    <source>
        <dbReference type="ARBA" id="ARBA00004442"/>
    </source>
</evidence>
<comment type="subcellular location">
    <subcellularLocation>
        <location evidence="1">Cell outer membrane</location>
    </subcellularLocation>
</comment>
<evidence type="ECO:0000313" key="9">
    <source>
        <dbReference type="Proteomes" id="UP000480178"/>
    </source>
</evidence>
<name>A0A6C0GJP6_9BACT</name>
<dbReference type="Gene3D" id="3.30.1330.60">
    <property type="entry name" value="OmpA-like domain"/>
    <property type="match status" value="1"/>
</dbReference>
<dbReference type="PANTHER" id="PTHR30329:SF21">
    <property type="entry name" value="LIPOPROTEIN YIAD-RELATED"/>
    <property type="match status" value="1"/>
</dbReference>
<dbReference type="InterPro" id="IPR011042">
    <property type="entry name" value="6-blade_b-propeller_TolB-like"/>
</dbReference>
<dbReference type="Gene3D" id="2.120.10.30">
    <property type="entry name" value="TolB, C-terminal domain"/>
    <property type="match status" value="1"/>
</dbReference>